<gene>
    <name evidence="2" type="ORF">S03H2_20564</name>
</gene>
<feature type="compositionally biased region" description="Basic residues" evidence="1">
    <location>
        <begin position="125"/>
        <end position="138"/>
    </location>
</feature>
<evidence type="ECO:0000313" key="2">
    <source>
        <dbReference type="EMBL" id="GAH38090.1"/>
    </source>
</evidence>
<feature type="non-terminal residue" evidence="2">
    <location>
        <position position="1"/>
    </location>
</feature>
<evidence type="ECO:0000256" key="1">
    <source>
        <dbReference type="SAM" id="MobiDB-lite"/>
    </source>
</evidence>
<comment type="caution">
    <text evidence="2">The sequence shown here is derived from an EMBL/GenBank/DDBJ whole genome shotgun (WGS) entry which is preliminary data.</text>
</comment>
<sequence length="138" mass="15806">IDPPQAFWLGTIMVVDTELEVKREPEAEPEICRECEHLKTCDKSIMVDCLHDIEPEPEPELEPKLELPKPAQLLHYEELNKKPEEVIENEPEEIHNQGDGNIWSSEAGEPVSPPKLLKKSADVKPRRRNKRAGKLKTD</sequence>
<reference evidence="2" key="1">
    <citation type="journal article" date="2014" name="Front. Microbiol.">
        <title>High frequency of phylogenetically diverse reductive dehalogenase-homologous genes in deep subseafloor sedimentary metagenomes.</title>
        <authorList>
            <person name="Kawai M."/>
            <person name="Futagami T."/>
            <person name="Toyoda A."/>
            <person name="Takaki Y."/>
            <person name="Nishi S."/>
            <person name="Hori S."/>
            <person name="Arai W."/>
            <person name="Tsubouchi T."/>
            <person name="Morono Y."/>
            <person name="Uchiyama I."/>
            <person name="Ito T."/>
            <person name="Fujiyama A."/>
            <person name="Inagaki F."/>
            <person name="Takami H."/>
        </authorList>
    </citation>
    <scope>NUCLEOTIDE SEQUENCE</scope>
    <source>
        <strain evidence="2">Expedition CK06-06</strain>
    </source>
</reference>
<name>X1FZX5_9ZZZZ</name>
<feature type="region of interest" description="Disordered" evidence="1">
    <location>
        <begin position="78"/>
        <end position="138"/>
    </location>
</feature>
<protein>
    <submittedName>
        <fullName evidence="2">Uncharacterized protein</fullName>
    </submittedName>
</protein>
<dbReference type="EMBL" id="BARU01010850">
    <property type="protein sequence ID" value="GAH38090.1"/>
    <property type="molecule type" value="Genomic_DNA"/>
</dbReference>
<accession>X1FZX5</accession>
<dbReference type="AlphaFoldDB" id="X1FZX5"/>
<proteinExistence type="predicted"/>
<organism evidence="2">
    <name type="scientific">marine sediment metagenome</name>
    <dbReference type="NCBI Taxonomy" id="412755"/>
    <lineage>
        <taxon>unclassified sequences</taxon>
        <taxon>metagenomes</taxon>
        <taxon>ecological metagenomes</taxon>
    </lineage>
</organism>